<dbReference type="NCBIfam" id="NF035938">
    <property type="entry name" value="EboA_domain"/>
    <property type="match status" value="1"/>
</dbReference>
<dbReference type="EMBL" id="FNFM01000003">
    <property type="protein sequence ID" value="SDJ94400.1"/>
    <property type="molecule type" value="Genomic_DNA"/>
</dbReference>
<sequence>MTAPKPAELRAALDERIDEAAGRWLDEALADIATGMRAIGTLFPAAGRKCGRGPLVDDVAAVESETLRSWNSEDAVRALLLTALPLTGAELGTEISALYRYGDAAEKRGVLRGAGVLREEPELVDSVLPLVRDALRSNDTGLIAAGMAEFGAEHLDAPAYRQGVLKCVFLGIPLRDVFGLPERADSELARMLTDYARERSAAGREIPNDVWLVVDPTQLHSAEEA</sequence>
<dbReference type="AlphaFoldDB" id="A0A1G8XXA3"/>
<dbReference type="Proteomes" id="UP000199213">
    <property type="component" value="Unassembled WGS sequence"/>
</dbReference>
<evidence type="ECO:0008006" key="3">
    <source>
        <dbReference type="Google" id="ProtNLM"/>
    </source>
</evidence>
<organism evidence="1 2">
    <name type="scientific">Actinopolyspora mzabensis</name>
    <dbReference type="NCBI Taxonomy" id="995066"/>
    <lineage>
        <taxon>Bacteria</taxon>
        <taxon>Bacillati</taxon>
        <taxon>Actinomycetota</taxon>
        <taxon>Actinomycetes</taxon>
        <taxon>Actinopolysporales</taxon>
        <taxon>Actinopolysporaceae</taxon>
        <taxon>Actinopolyspora</taxon>
    </lineage>
</organism>
<protein>
    <recommendedName>
        <fullName evidence="3">Sugar phosphate isomerase/epimerase</fullName>
    </recommendedName>
</protein>
<dbReference type="InterPro" id="IPR047715">
    <property type="entry name" value="EboA_dom"/>
</dbReference>
<evidence type="ECO:0000313" key="2">
    <source>
        <dbReference type="Proteomes" id="UP000199213"/>
    </source>
</evidence>
<accession>A0A1G8XXA3</accession>
<gene>
    <name evidence="1" type="ORF">SAMN04487820_10386</name>
</gene>
<name>A0A1G8XXA3_ACTMZ</name>
<reference evidence="2" key="1">
    <citation type="submission" date="2016-10" db="EMBL/GenBank/DDBJ databases">
        <authorList>
            <person name="Varghese N."/>
            <person name="Submissions S."/>
        </authorList>
    </citation>
    <scope>NUCLEOTIDE SEQUENCE [LARGE SCALE GENOMIC DNA]</scope>
    <source>
        <strain evidence="2">DSM 45460</strain>
    </source>
</reference>
<proteinExistence type="predicted"/>
<evidence type="ECO:0000313" key="1">
    <source>
        <dbReference type="EMBL" id="SDJ94400.1"/>
    </source>
</evidence>
<dbReference type="RefSeq" id="WP_176797836.1">
    <property type="nucleotide sequence ID" value="NZ_FNFM01000003.1"/>
</dbReference>
<keyword evidence="2" id="KW-1185">Reference proteome</keyword>